<proteinExistence type="predicted"/>
<protein>
    <submittedName>
        <fullName evidence="2">Uncharacterized protein</fullName>
    </submittedName>
</protein>
<comment type="caution">
    <text evidence="2">The sequence shown here is derived from an EMBL/GenBank/DDBJ whole genome shotgun (WGS) entry which is preliminary data.</text>
</comment>
<sequence>MNGELLLRILSLCLLLASAETLHGIFRAAVLVPRIGKQRALKISIVTGSLLAFGICVWQVPGMGIQGDGPLFGLGVTIALFMASFDVTLGRLALKRPWRKAFDDFDPRTGNYLLFGVLLLATFPWLVMTLRPGL</sequence>
<keyword evidence="1" id="KW-1133">Transmembrane helix</keyword>
<keyword evidence="1" id="KW-0812">Transmembrane</keyword>
<accession>A0A4Q7ZBR6</accession>
<dbReference type="EMBL" id="SHKX01000010">
    <property type="protein sequence ID" value="RZU47423.1"/>
    <property type="molecule type" value="Genomic_DNA"/>
</dbReference>
<dbReference type="AlphaFoldDB" id="A0A4Q7ZBR6"/>
<feature type="transmembrane region" description="Helical" evidence="1">
    <location>
        <begin position="112"/>
        <end position="130"/>
    </location>
</feature>
<name>A0A4Q7ZBR6_9GAMM</name>
<gene>
    <name evidence="2" type="ORF">EV700_0385</name>
</gene>
<feature type="transmembrane region" description="Helical" evidence="1">
    <location>
        <begin position="72"/>
        <end position="92"/>
    </location>
</feature>
<keyword evidence="3" id="KW-1185">Reference proteome</keyword>
<dbReference type="RefSeq" id="WP_207224545.1">
    <property type="nucleotide sequence ID" value="NZ_SHKX01000010.1"/>
</dbReference>
<feature type="transmembrane region" description="Helical" evidence="1">
    <location>
        <begin position="43"/>
        <end position="60"/>
    </location>
</feature>
<reference evidence="2 3" key="1">
    <citation type="submission" date="2019-02" db="EMBL/GenBank/DDBJ databases">
        <title>Genomic Encyclopedia of Type Strains, Phase IV (KMG-IV): sequencing the most valuable type-strain genomes for metagenomic binning, comparative biology and taxonomic classification.</title>
        <authorList>
            <person name="Goeker M."/>
        </authorList>
    </citation>
    <scope>NUCLEOTIDE SEQUENCE [LARGE SCALE GENOMIC DNA]</scope>
    <source>
        <strain evidence="2 3">DSM 105135</strain>
    </source>
</reference>
<evidence type="ECO:0000256" key="1">
    <source>
        <dbReference type="SAM" id="Phobius"/>
    </source>
</evidence>
<evidence type="ECO:0000313" key="2">
    <source>
        <dbReference type="EMBL" id="RZU47423.1"/>
    </source>
</evidence>
<organism evidence="2 3">
    <name type="scientific">Fluviicoccus keumensis</name>
    <dbReference type="NCBI Taxonomy" id="1435465"/>
    <lineage>
        <taxon>Bacteria</taxon>
        <taxon>Pseudomonadati</taxon>
        <taxon>Pseudomonadota</taxon>
        <taxon>Gammaproteobacteria</taxon>
        <taxon>Moraxellales</taxon>
        <taxon>Moraxellaceae</taxon>
        <taxon>Fluviicoccus</taxon>
    </lineage>
</organism>
<keyword evidence="1" id="KW-0472">Membrane</keyword>
<dbReference type="Proteomes" id="UP000292423">
    <property type="component" value="Unassembled WGS sequence"/>
</dbReference>
<evidence type="ECO:0000313" key="3">
    <source>
        <dbReference type="Proteomes" id="UP000292423"/>
    </source>
</evidence>